<reference evidence="2 3" key="1">
    <citation type="submission" date="2019-09" db="EMBL/GenBank/DDBJ databases">
        <authorList>
            <person name="Silva M."/>
            <person name="Pereira G."/>
            <person name="Lopes-Da-Costa L."/>
            <person name="Silva E."/>
        </authorList>
    </citation>
    <scope>NUCLEOTIDE SEQUENCE [LARGE SCALE GENOMIC DNA]</scope>
    <source>
        <strain evidence="2 3">FMV-PI01</strain>
    </source>
</reference>
<dbReference type="EMBL" id="VWSJ01000004">
    <property type="protein sequence ID" value="MSN95923.1"/>
    <property type="molecule type" value="Genomic_DNA"/>
</dbReference>
<evidence type="ECO:0000256" key="1">
    <source>
        <dbReference type="SAM" id="SignalP"/>
    </source>
</evidence>
<feature type="chain" id="PRO_5026813633" description="Exporting protein" evidence="1">
    <location>
        <begin position="21"/>
        <end position="60"/>
    </location>
</feature>
<evidence type="ECO:0000313" key="2">
    <source>
        <dbReference type="EMBL" id="MSN95923.1"/>
    </source>
</evidence>
<dbReference type="Proteomes" id="UP000476338">
    <property type="component" value="Unassembled WGS sequence"/>
</dbReference>
<protein>
    <recommendedName>
        <fullName evidence="4">Exporting protein</fullName>
    </recommendedName>
</protein>
<reference evidence="2 3" key="2">
    <citation type="submission" date="2020-03" db="EMBL/GenBank/DDBJ databases">
        <title>Campylobacter portucalensis sp. nov., a new species of Campylobacter isolated from the reproductive tract of bulls.</title>
        <authorList>
            <person name="Silva M.F."/>
            <person name="Pereira G."/>
            <person name="Carneiro C."/>
            <person name="Hemphill A."/>
            <person name="Mateus L."/>
            <person name="Lopes-Da-Costa L."/>
            <person name="Silva E."/>
        </authorList>
    </citation>
    <scope>NUCLEOTIDE SEQUENCE [LARGE SCALE GENOMIC DNA]</scope>
    <source>
        <strain evidence="2 3">FMV-PI01</strain>
    </source>
</reference>
<accession>A0A6L5WJA7</accession>
<evidence type="ECO:0000313" key="3">
    <source>
        <dbReference type="Proteomes" id="UP000476338"/>
    </source>
</evidence>
<dbReference type="AlphaFoldDB" id="A0A6L5WJA7"/>
<keyword evidence="1" id="KW-0732">Signal</keyword>
<dbReference type="RefSeq" id="WP_154570187.1">
    <property type="nucleotide sequence ID" value="NZ_VWSJ01000004.1"/>
</dbReference>
<organism evidence="2 3">
    <name type="scientific">Campylobacter portucalensis</name>
    <dbReference type="NCBI Taxonomy" id="2608384"/>
    <lineage>
        <taxon>Bacteria</taxon>
        <taxon>Pseudomonadati</taxon>
        <taxon>Campylobacterota</taxon>
        <taxon>Epsilonproteobacteria</taxon>
        <taxon>Campylobacterales</taxon>
        <taxon>Campylobacteraceae</taxon>
        <taxon>Campylobacter</taxon>
    </lineage>
</organism>
<comment type="caution">
    <text evidence="2">The sequence shown here is derived from an EMBL/GenBank/DDBJ whole genome shotgun (WGS) entry which is preliminary data.</text>
</comment>
<gene>
    <name evidence="2" type="ORF">F1B92_01725</name>
</gene>
<feature type="signal peptide" evidence="1">
    <location>
        <begin position="1"/>
        <end position="20"/>
    </location>
</feature>
<proteinExistence type="predicted"/>
<keyword evidence="3" id="KW-1185">Reference proteome</keyword>
<name>A0A6L5WJA7_9BACT</name>
<evidence type="ECO:0008006" key="4">
    <source>
        <dbReference type="Google" id="ProtNLM"/>
    </source>
</evidence>
<sequence length="60" mass="7067">MFFQKKLIFIGLFLALNLFAQDKNLDHNKTDINSTKNEIFSDFFESNKTKHIKPVKIPTH</sequence>